<name>A0A4R2M065_RUBGE</name>
<evidence type="ECO:0000313" key="3">
    <source>
        <dbReference type="Proteomes" id="UP000295106"/>
    </source>
</evidence>
<sequence length="144" mass="15286">MPSPSRRALIQSGLLLCAAAVAPRAHACEFFATTLRVTHPWTRATAPDADSCIVSLKIDEVTCDDRLVGVRSPVATGARVDGADGVDVAILAGRETVFGDGGPTLRLVGLRHPLEIARSYPLELVFERGGPVAATLNVDYGRFF</sequence>
<evidence type="ECO:0008006" key="4">
    <source>
        <dbReference type="Google" id="ProtNLM"/>
    </source>
</evidence>
<reference evidence="2 3" key="1">
    <citation type="submission" date="2019-03" db="EMBL/GenBank/DDBJ databases">
        <title>Genomic Encyclopedia of Type Strains, Phase IV (KMG-IV): sequencing the most valuable type-strain genomes for metagenomic binning, comparative biology and taxonomic classification.</title>
        <authorList>
            <person name="Goeker M."/>
        </authorList>
    </citation>
    <scope>NUCLEOTIDE SEQUENCE [LARGE SCALE GENOMIC DNA]</scope>
    <source>
        <strain evidence="2 3">DSM 1709</strain>
    </source>
</reference>
<protein>
    <recommendedName>
        <fullName evidence="4">Copper chaperone PCu(A)C</fullName>
    </recommendedName>
</protein>
<dbReference type="InterPro" id="IPR036182">
    <property type="entry name" value="PCuAC_sf"/>
</dbReference>
<organism evidence="2 3">
    <name type="scientific">Rubrivivax gelatinosus</name>
    <name type="common">Rhodocyclus gelatinosus</name>
    <name type="synonym">Rhodopseudomonas gelatinosa</name>
    <dbReference type="NCBI Taxonomy" id="28068"/>
    <lineage>
        <taxon>Bacteria</taxon>
        <taxon>Pseudomonadati</taxon>
        <taxon>Pseudomonadota</taxon>
        <taxon>Betaproteobacteria</taxon>
        <taxon>Burkholderiales</taxon>
        <taxon>Sphaerotilaceae</taxon>
        <taxon>Rubrivivax</taxon>
    </lineage>
</organism>
<dbReference type="RefSeq" id="WP_165908554.1">
    <property type="nucleotide sequence ID" value="NZ_CP181386.1"/>
</dbReference>
<feature type="signal peptide" evidence="1">
    <location>
        <begin position="1"/>
        <end position="27"/>
    </location>
</feature>
<dbReference type="SUPFAM" id="SSF110087">
    <property type="entry name" value="DR1885-like metal-binding protein"/>
    <property type="match status" value="1"/>
</dbReference>
<evidence type="ECO:0000313" key="2">
    <source>
        <dbReference type="EMBL" id="TCO99310.1"/>
    </source>
</evidence>
<feature type="chain" id="PRO_5020292876" description="Copper chaperone PCu(A)C" evidence="1">
    <location>
        <begin position="28"/>
        <end position="144"/>
    </location>
</feature>
<accession>A0A4R2M065</accession>
<proteinExistence type="predicted"/>
<dbReference type="Proteomes" id="UP000295106">
    <property type="component" value="Unassembled WGS sequence"/>
</dbReference>
<dbReference type="EMBL" id="SLXD01000015">
    <property type="protein sequence ID" value="TCO99310.1"/>
    <property type="molecule type" value="Genomic_DNA"/>
</dbReference>
<dbReference type="PROSITE" id="PS51318">
    <property type="entry name" value="TAT"/>
    <property type="match status" value="1"/>
</dbReference>
<dbReference type="AlphaFoldDB" id="A0A4R2M065"/>
<gene>
    <name evidence="2" type="ORF">EV684_115103</name>
</gene>
<keyword evidence="1" id="KW-0732">Signal</keyword>
<dbReference type="Gene3D" id="2.60.40.1890">
    <property type="entry name" value="PCu(A)C copper chaperone"/>
    <property type="match status" value="1"/>
</dbReference>
<dbReference type="InterPro" id="IPR006311">
    <property type="entry name" value="TAT_signal"/>
</dbReference>
<dbReference type="Pfam" id="PF04314">
    <property type="entry name" value="PCuAC"/>
    <property type="match status" value="1"/>
</dbReference>
<comment type="caution">
    <text evidence="2">The sequence shown here is derived from an EMBL/GenBank/DDBJ whole genome shotgun (WGS) entry which is preliminary data.</text>
</comment>
<evidence type="ECO:0000256" key="1">
    <source>
        <dbReference type="SAM" id="SignalP"/>
    </source>
</evidence>
<dbReference type="InterPro" id="IPR007410">
    <property type="entry name" value="LpqE-like"/>
</dbReference>
<dbReference type="GeneID" id="99685314"/>